<organism evidence="2 3">
    <name type="scientific">Fluviispira sanaruensis</name>
    <dbReference type="NCBI Taxonomy" id="2493639"/>
    <lineage>
        <taxon>Bacteria</taxon>
        <taxon>Pseudomonadati</taxon>
        <taxon>Bdellovibrionota</taxon>
        <taxon>Oligoflexia</taxon>
        <taxon>Silvanigrellales</taxon>
        <taxon>Silvanigrellaceae</taxon>
        <taxon>Fluviispira</taxon>
    </lineage>
</organism>
<evidence type="ECO:0000313" key="2">
    <source>
        <dbReference type="EMBL" id="BBH54117.1"/>
    </source>
</evidence>
<feature type="domain" description="ABC-three component systems C-terminal" evidence="1">
    <location>
        <begin position="169"/>
        <end position="313"/>
    </location>
</feature>
<dbReference type="RefSeq" id="WP_130611262.1">
    <property type="nucleotide sequence ID" value="NZ_AP019368.1"/>
</dbReference>
<reference evidence="2 3" key="1">
    <citation type="submission" date="2018-12" db="EMBL/GenBank/DDBJ databases">
        <title>Rubrispira sanarue gen. nov., sp., nov., a member of the order Silvanigrellales, isolated from a brackish lake in Hamamatsu Japan.</title>
        <authorList>
            <person name="Maejima Y."/>
            <person name="Iino T."/>
            <person name="Muraguchi Y."/>
            <person name="Fukuda K."/>
            <person name="Nojiri H."/>
            <person name="Ohkuma M."/>
            <person name="Moriuchi R."/>
            <person name="Dohra H."/>
            <person name="Kimbara K."/>
            <person name="Shintani M."/>
        </authorList>
    </citation>
    <scope>NUCLEOTIDE SEQUENCE [LARGE SCALE GENOMIC DNA]</scope>
    <source>
        <strain evidence="2 3">RF1110005</strain>
    </source>
</reference>
<dbReference type="Pfam" id="PF20279">
    <property type="entry name" value="CTD12"/>
    <property type="match status" value="1"/>
</dbReference>
<dbReference type="AlphaFoldDB" id="A0A4V0P2R2"/>
<sequence length="316" mass="36623">MKYAYEDISPDQFEELIILICHKLFGISVQCFSKGIDGGRDAKFIGKAEAFPSKSSPWNGITIIQAKHTNGYNRSCSENDFFNTSAKSSIILEEIDKIKMLKKIGDLDNYILFTNRKLTANMQNEIHNFISSACDIPVHSIYIYGVEQIELYLKIYPDIIKIAKIDPLDSPLIISPDDLAEVVEAFAKYREIIKKTIEHPPKPRITYMEKNEINNMDSEYAKSLLKKYLKETAQIKTFLAAPENSHLLESYCASVEEFNFKIFSHRKSYQEFNKILDYISDMLFSRDPVLKKTKNKTITRTMLFYMYWNCDIGKEE</sequence>
<accession>A0A4V0P2R2</accession>
<dbReference type="Proteomes" id="UP000291236">
    <property type="component" value="Chromosome"/>
</dbReference>
<name>A0A4V0P2R2_FLUSA</name>
<dbReference type="EMBL" id="AP019368">
    <property type="protein sequence ID" value="BBH54117.1"/>
    <property type="molecule type" value="Genomic_DNA"/>
</dbReference>
<protein>
    <recommendedName>
        <fullName evidence="1">ABC-three component systems C-terminal domain-containing protein</fullName>
    </recommendedName>
</protein>
<dbReference type="KEGG" id="sbf:JCM31447_25740"/>
<gene>
    <name evidence="2" type="ORF">JCM31447_25740</name>
</gene>
<evidence type="ECO:0000313" key="3">
    <source>
        <dbReference type="Proteomes" id="UP000291236"/>
    </source>
</evidence>
<dbReference type="InterPro" id="IPR046917">
    <property type="entry name" value="ABC-3C_CTD12"/>
</dbReference>
<keyword evidence="3" id="KW-1185">Reference proteome</keyword>
<proteinExistence type="predicted"/>
<evidence type="ECO:0000259" key="1">
    <source>
        <dbReference type="Pfam" id="PF20279"/>
    </source>
</evidence>
<dbReference type="OrthoDB" id="7820209at2"/>